<dbReference type="Proteomes" id="UP000523447">
    <property type="component" value="Unassembled WGS sequence"/>
</dbReference>
<dbReference type="AlphaFoldDB" id="A0A7X6RJW5"/>
<keyword evidence="4" id="KW-1185">Reference proteome</keyword>
<accession>A0A7X6RJW5</accession>
<keyword evidence="2" id="KW-0812">Transmembrane</keyword>
<feature type="transmembrane region" description="Helical" evidence="2">
    <location>
        <begin position="57"/>
        <end position="86"/>
    </location>
</feature>
<gene>
    <name evidence="3" type="ORF">HGA07_23680</name>
</gene>
<evidence type="ECO:0008006" key="5">
    <source>
        <dbReference type="Google" id="ProtNLM"/>
    </source>
</evidence>
<dbReference type="RefSeq" id="WP_040723372.1">
    <property type="nucleotide sequence ID" value="NZ_CAWPHS010000025.1"/>
</dbReference>
<evidence type="ECO:0000256" key="1">
    <source>
        <dbReference type="SAM" id="MobiDB-lite"/>
    </source>
</evidence>
<proteinExistence type="predicted"/>
<organism evidence="3 4">
    <name type="scientific">Nocardia veterana</name>
    <dbReference type="NCBI Taxonomy" id="132249"/>
    <lineage>
        <taxon>Bacteria</taxon>
        <taxon>Bacillati</taxon>
        <taxon>Actinomycetota</taxon>
        <taxon>Actinomycetes</taxon>
        <taxon>Mycobacteriales</taxon>
        <taxon>Nocardiaceae</taxon>
        <taxon>Nocardia</taxon>
    </lineage>
</organism>
<feature type="compositionally biased region" description="Basic residues" evidence="1">
    <location>
        <begin position="127"/>
        <end position="154"/>
    </location>
</feature>
<name>A0A7X6RJW5_9NOCA</name>
<evidence type="ECO:0000313" key="4">
    <source>
        <dbReference type="Proteomes" id="UP000523447"/>
    </source>
</evidence>
<feature type="region of interest" description="Disordered" evidence="1">
    <location>
        <begin position="92"/>
        <end position="163"/>
    </location>
</feature>
<protein>
    <recommendedName>
        <fullName evidence="5">Transmembrane protein</fullName>
    </recommendedName>
</protein>
<comment type="caution">
    <text evidence="3">The sequence shown here is derived from an EMBL/GenBank/DDBJ whole genome shotgun (WGS) entry which is preliminary data.</text>
</comment>
<reference evidence="3 4" key="1">
    <citation type="submission" date="2020-04" db="EMBL/GenBank/DDBJ databases">
        <title>MicrobeNet Type strains.</title>
        <authorList>
            <person name="Nicholson A.C."/>
        </authorList>
    </citation>
    <scope>NUCLEOTIDE SEQUENCE [LARGE SCALE GENOMIC DNA]</scope>
    <source>
        <strain evidence="3 4">DSM 44445</strain>
    </source>
</reference>
<dbReference type="EMBL" id="JAAXPE010000031">
    <property type="protein sequence ID" value="NKY88611.1"/>
    <property type="molecule type" value="Genomic_DNA"/>
</dbReference>
<keyword evidence="2" id="KW-0472">Membrane</keyword>
<feature type="compositionally biased region" description="Basic and acidic residues" evidence="1">
    <location>
        <begin position="107"/>
        <end position="120"/>
    </location>
</feature>
<keyword evidence="2" id="KW-1133">Transmembrane helix</keyword>
<evidence type="ECO:0000313" key="3">
    <source>
        <dbReference type="EMBL" id="NKY88611.1"/>
    </source>
</evidence>
<evidence type="ECO:0000256" key="2">
    <source>
        <dbReference type="SAM" id="Phobius"/>
    </source>
</evidence>
<sequence length="163" mass="16230">MDVLQGGVKALSWTADATTSAAGAVGGAAVNGIVGGMQGAVNGVKSGLSTGSRSTPAAALTLGAIGAAGIVDWPVLLGIGGTALVIRRLTQRPGQHAAPASGAGTEPEERQTPDGRRHTGDAAAHAKSTRKAPARKSTARKAPQRKPQARKSTSRSRQAPSKA</sequence>